<comment type="caution">
    <text evidence="1">The sequence shown here is derived from an EMBL/GenBank/DDBJ whole genome shotgun (WGS) entry which is preliminary data.</text>
</comment>
<evidence type="ECO:0000313" key="2">
    <source>
        <dbReference type="Proteomes" id="UP000319204"/>
    </source>
</evidence>
<protein>
    <recommendedName>
        <fullName evidence="3">Peptidase S74 domain-containing protein</fullName>
    </recommendedName>
</protein>
<keyword evidence="2" id="KW-1185">Reference proteome</keyword>
<evidence type="ECO:0008006" key="3">
    <source>
        <dbReference type="Google" id="ProtNLM"/>
    </source>
</evidence>
<dbReference type="OrthoDB" id="9808753at2"/>
<proteinExistence type="predicted"/>
<evidence type="ECO:0000313" key="1">
    <source>
        <dbReference type="EMBL" id="KAB5483121.1"/>
    </source>
</evidence>
<accession>A0A5N5IN67</accession>
<sequence length="245" mass="27245">MGINNGDNLYLGSVDAPVNNLFVNLNGNNRVTVSGTTGYVGIGTINPTSNLDVYKYDGISHTRIYTNQHNGIAKLEIAGGVAGFGASYSGWTLYHSHNHTEKDLYFKYGQSGNPSVVFTDNGNVGIGTTVPGSKLTVKGRVHAEEVRVDLSVPGPDYVFKEGYDLKSIKEVQNYIKEHGHLPNIPTAKEMEVDGIQLGEMNMKLLEKIEELTLYIIQQQYLLENIIEQYKLQNKEIEYLKSRQNE</sequence>
<gene>
    <name evidence="1" type="ORF">FOT42_017750</name>
</gene>
<dbReference type="AlphaFoldDB" id="A0A5N5IN67"/>
<reference evidence="1" key="1">
    <citation type="submission" date="2019-10" db="EMBL/GenBank/DDBJ databases">
        <title>Muricauda hadale sp. nov., a piezophilic bacterium isolated from hadopelagic water of the Mariana Trench.</title>
        <authorList>
            <person name="Wei Y."/>
        </authorList>
    </citation>
    <scope>NUCLEOTIDE SEQUENCE [LARGE SCALE GENOMIC DNA]</scope>
    <source>
        <strain evidence="1">MT-229</strain>
    </source>
</reference>
<organism evidence="1 2">
    <name type="scientific">Flagellimonas hadalis</name>
    <dbReference type="NCBI Taxonomy" id="2597517"/>
    <lineage>
        <taxon>Bacteria</taxon>
        <taxon>Pseudomonadati</taxon>
        <taxon>Bacteroidota</taxon>
        <taxon>Flavobacteriia</taxon>
        <taxon>Flavobacteriales</taxon>
        <taxon>Flavobacteriaceae</taxon>
        <taxon>Flagellimonas</taxon>
    </lineage>
</organism>
<dbReference type="RefSeq" id="WP_151891776.1">
    <property type="nucleotide sequence ID" value="NZ_VNIK02000024.1"/>
</dbReference>
<dbReference type="Proteomes" id="UP000319204">
    <property type="component" value="Unassembled WGS sequence"/>
</dbReference>
<dbReference type="EMBL" id="VNIK02000024">
    <property type="protein sequence ID" value="KAB5483121.1"/>
    <property type="molecule type" value="Genomic_DNA"/>
</dbReference>
<name>A0A5N5IN67_9FLAO</name>